<keyword evidence="7" id="KW-1185">Reference proteome</keyword>
<name>A0A1Z5HXP7_9FIRM</name>
<dbReference type="PANTHER" id="PTHR35005:SF1">
    <property type="entry name" value="2-AMINO-5-FORMYLAMINO-6-RIBOSYLAMINOPYRIMIDIN-4(3H)-ONE 5'-MONOPHOSPHATE DEFORMYLASE"/>
    <property type="match status" value="1"/>
</dbReference>
<dbReference type="EMBL" id="BDGJ01000198">
    <property type="protein sequence ID" value="GAW94111.1"/>
    <property type="molecule type" value="Genomic_DNA"/>
</dbReference>
<dbReference type="Pfam" id="PF02633">
    <property type="entry name" value="Creatininase"/>
    <property type="match status" value="1"/>
</dbReference>
<evidence type="ECO:0000256" key="2">
    <source>
        <dbReference type="ARBA" id="ARBA00022723"/>
    </source>
</evidence>
<dbReference type="InterPro" id="IPR003785">
    <property type="entry name" value="Creatininase/forma_Hydrolase"/>
</dbReference>
<dbReference type="InterPro" id="IPR024087">
    <property type="entry name" value="Creatininase-like_sf"/>
</dbReference>
<dbReference type="RefSeq" id="WP_088555122.1">
    <property type="nucleotide sequence ID" value="NZ_BDGJ01000198.1"/>
</dbReference>
<keyword evidence="3" id="KW-0378">Hydrolase</keyword>
<dbReference type="GO" id="GO:0046872">
    <property type="term" value="F:metal ion binding"/>
    <property type="evidence" value="ECO:0007669"/>
    <property type="project" value="UniProtKB-KW"/>
</dbReference>
<comment type="caution">
    <text evidence="6">The sequence shown here is derived from an EMBL/GenBank/DDBJ whole genome shotgun (WGS) entry which is preliminary data.</text>
</comment>
<evidence type="ECO:0000313" key="6">
    <source>
        <dbReference type="EMBL" id="GAW94111.1"/>
    </source>
</evidence>
<organism evidence="6 7">
    <name type="scientific">Calderihabitans maritimus</name>
    <dbReference type="NCBI Taxonomy" id="1246530"/>
    <lineage>
        <taxon>Bacteria</taxon>
        <taxon>Bacillati</taxon>
        <taxon>Bacillota</taxon>
        <taxon>Clostridia</taxon>
        <taxon>Neomoorellales</taxon>
        <taxon>Calderihabitantaceae</taxon>
        <taxon>Calderihabitans</taxon>
    </lineage>
</organism>
<dbReference type="GO" id="GO:0016811">
    <property type="term" value="F:hydrolase activity, acting on carbon-nitrogen (but not peptide) bonds, in linear amides"/>
    <property type="evidence" value="ECO:0007669"/>
    <property type="project" value="TreeGrafter"/>
</dbReference>
<dbReference type="Proteomes" id="UP000197032">
    <property type="component" value="Unassembled WGS sequence"/>
</dbReference>
<keyword evidence="2" id="KW-0479">Metal-binding</keyword>
<evidence type="ECO:0000256" key="3">
    <source>
        <dbReference type="ARBA" id="ARBA00022801"/>
    </source>
</evidence>
<reference evidence="7" key="1">
    <citation type="journal article" date="2017" name="Appl. Environ. Microbiol.">
        <title>Genomic Analysis of Calderihabitans maritimus KKC1, a Thermophilic, Hydrogenogenic, Carboxydotrophic Bacterium Isolated from Marine Sediment.</title>
        <authorList>
            <person name="Omae K."/>
            <person name="Yoneda Y."/>
            <person name="Fukuyama Y."/>
            <person name="Yoshida T."/>
            <person name="Sako Y."/>
        </authorList>
    </citation>
    <scope>NUCLEOTIDE SEQUENCE [LARGE SCALE GENOMIC DNA]</scope>
    <source>
        <strain evidence="7">KKC1</strain>
    </source>
</reference>
<evidence type="ECO:0000313" key="7">
    <source>
        <dbReference type="Proteomes" id="UP000197032"/>
    </source>
</evidence>
<dbReference type="PANTHER" id="PTHR35005">
    <property type="entry name" value="3-DEHYDRO-SCYLLO-INOSOSE HYDROLASE"/>
    <property type="match status" value="1"/>
</dbReference>
<sequence>MSKWGLPLKNGGHMDKADGIYLQNMTWKQIEERLKKNDIIIIPVGATEAHGPHACIGEDTFLVTRMAELVAKKTGCTVSQPLWWGSHPYHHVGMPGTVVVPEDIFIGMLKSIMAGYWNMGFRKMILLNGHGQEYVIPTAIHQFAKTYQVPMIAINVNWYHAIQDQFKTKEEGGPYETKFIHADEVETSWSLALFPEMIKMEDAVDTNPRGYLPEGHVDKAGNLLHRPIAWYGHVGLGPIEVSAYPEGVVGKATLADAKKAIPGIEAFLDYMVKLHDDILKRFPPGVLPPIDEITQRPKEEIEAVLKGPLKGGRSIYSLHYPPA</sequence>
<dbReference type="GO" id="GO:0009231">
    <property type="term" value="P:riboflavin biosynthetic process"/>
    <property type="evidence" value="ECO:0007669"/>
    <property type="project" value="TreeGrafter"/>
</dbReference>
<accession>A0A1Z5HXP7</accession>
<dbReference type="OrthoDB" id="9801445at2"/>
<proteinExistence type="inferred from homology"/>
<evidence type="ECO:0000256" key="4">
    <source>
        <dbReference type="ARBA" id="ARBA00022833"/>
    </source>
</evidence>
<protein>
    <submittedName>
        <fullName evidence="6">Creatininase</fullName>
    </submittedName>
</protein>
<dbReference type="InterPro" id="IPR049842">
    <property type="entry name" value="Diketo_inos_hlase_IolN"/>
</dbReference>
<keyword evidence="4" id="KW-0862">Zinc</keyword>
<dbReference type="SUPFAM" id="SSF102215">
    <property type="entry name" value="Creatininase"/>
    <property type="match status" value="1"/>
</dbReference>
<evidence type="ECO:0000256" key="5">
    <source>
        <dbReference type="ARBA" id="ARBA00024029"/>
    </source>
</evidence>
<dbReference type="AlphaFoldDB" id="A0A1Z5HXP7"/>
<gene>
    <name evidence="6" type="ORF">KKC1_32250</name>
</gene>
<comment type="similarity">
    <text evidence="5">Belongs to the creatininase superfamily.</text>
</comment>
<comment type="cofactor">
    <cofactor evidence="1">
        <name>Zn(2+)</name>
        <dbReference type="ChEBI" id="CHEBI:29105"/>
    </cofactor>
</comment>
<dbReference type="Gene3D" id="3.40.50.10310">
    <property type="entry name" value="Creatininase"/>
    <property type="match status" value="1"/>
</dbReference>
<dbReference type="NCBIfam" id="NF041098">
    <property type="entry name" value="diketo_inos_hlase_IolN"/>
    <property type="match status" value="1"/>
</dbReference>
<evidence type="ECO:0000256" key="1">
    <source>
        <dbReference type="ARBA" id="ARBA00001947"/>
    </source>
</evidence>